<dbReference type="eggNOG" id="ENOG502QT6G">
    <property type="taxonomic scope" value="Eukaryota"/>
</dbReference>
<dbReference type="KEGG" id="bdi:100828960"/>
<dbReference type="EnsemblPlants" id="KQK22316">
    <property type="protein sequence ID" value="KQK22316"/>
    <property type="gene ID" value="BRADI_1g66450v3"/>
</dbReference>
<name>I1H6W9_BRADI</name>
<dbReference type="PANTHER" id="PTHR32411">
    <property type="entry name" value="CYSTEINE-RICH REPEAT SECRETORY PROTEIN 38-RELATED"/>
    <property type="match status" value="1"/>
</dbReference>
<dbReference type="InterPro" id="IPR002902">
    <property type="entry name" value="GNK2"/>
</dbReference>
<dbReference type="OMA" id="EDMFSCC"/>
<dbReference type="FunCoup" id="I1H6W9">
    <property type="interactions" value="757"/>
</dbReference>
<reference evidence="8 9" key="1">
    <citation type="journal article" date="2010" name="Nature">
        <title>Genome sequencing and analysis of the model grass Brachypodium distachyon.</title>
        <authorList>
            <consortium name="International Brachypodium Initiative"/>
        </authorList>
    </citation>
    <scope>NUCLEOTIDE SEQUENCE [LARGE SCALE GENOMIC DNA]</scope>
    <source>
        <strain evidence="8 9">Bd21</strain>
    </source>
</reference>
<sequence>MAMRRVAPHMCSLLVAMVNLLPSGGMAMDSIGSVCGGTAYTGSGKASVNTVLADLVAKGSSTGGGFATSHAGKPGSQDDEVYGLAQCRGDVSGSDCSACLADAARQLPNLCGYGSDARIWYDYCFVRYLGTNFIGQADTGSGVVYVNVQAAADNPRAFAKSVGKALRKATAQASGSGGLGRAKELHTPFVVVYGLAQCTGDLAPLACARCLSETLSRFGSYCGGGAQLGCQINYSSCRLRYEIYPFYFPLDDSDRAGFRGATDTANYTKIIVHD</sequence>
<evidence type="ECO:0000259" key="7">
    <source>
        <dbReference type="PROSITE" id="PS51473"/>
    </source>
</evidence>
<dbReference type="OrthoDB" id="1731016at2759"/>
<keyword evidence="3 6" id="KW-0732">Signal</keyword>
<dbReference type="InterPro" id="IPR038408">
    <property type="entry name" value="GNK2_sf"/>
</dbReference>
<dbReference type="CDD" id="cd23509">
    <property type="entry name" value="Gnk2-like"/>
    <property type="match status" value="2"/>
</dbReference>
<dbReference type="PROSITE" id="PS51473">
    <property type="entry name" value="GNK2"/>
    <property type="match status" value="2"/>
</dbReference>
<evidence type="ECO:0000256" key="4">
    <source>
        <dbReference type="ARBA" id="ARBA00022737"/>
    </source>
</evidence>
<dbReference type="RefSeq" id="XP_003561775.1">
    <property type="nucleotide sequence ID" value="XM_003561727.4"/>
</dbReference>
<comment type="similarity">
    <text evidence="5">Belongs to the cysteine-rich repeat secretory protein family.</text>
</comment>
<proteinExistence type="inferred from homology"/>
<reference evidence="8" key="2">
    <citation type="submission" date="2017-06" db="EMBL/GenBank/DDBJ databases">
        <title>WGS assembly of Brachypodium distachyon.</title>
        <authorList>
            <consortium name="The International Brachypodium Initiative"/>
            <person name="Lucas S."/>
            <person name="Harmon-Smith M."/>
            <person name="Lail K."/>
            <person name="Tice H."/>
            <person name="Grimwood J."/>
            <person name="Bruce D."/>
            <person name="Barry K."/>
            <person name="Shu S."/>
            <person name="Lindquist E."/>
            <person name="Wang M."/>
            <person name="Pitluck S."/>
            <person name="Vogel J.P."/>
            <person name="Garvin D.F."/>
            <person name="Mockler T.C."/>
            <person name="Schmutz J."/>
            <person name="Rokhsar D."/>
            <person name="Bevan M.W."/>
        </authorList>
    </citation>
    <scope>NUCLEOTIDE SEQUENCE</scope>
    <source>
        <strain evidence="8">Bd21</strain>
    </source>
</reference>
<gene>
    <name evidence="9" type="primary">LOC100828960</name>
    <name evidence="8" type="ORF">BRADI_1g66450v3</name>
</gene>
<evidence type="ECO:0000313" key="9">
    <source>
        <dbReference type="EnsemblPlants" id="KQK22316"/>
    </source>
</evidence>
<dbReference type="HOGENOM" id="CLU_000288_35_0_1"/>
<evidence type="ECO:0000256" key="1">
    <source>
        <dbReference type="ARBA" id="ARBA00004613"/>
    </source>
</evidence>
<feature type="chain" id="PRO_5014094389" description="Gnk2-homologous domain-containing protein" evidence="6">
    <location>
        <begin position="28"/>
        <end position="274"/>
    </location>
</feature>
<dbReference type="STRING" id="15368.I1H6W9"/>
<keyword evidence="4" id="KW-0677">Repeat</keyword>
<dbReference type="Proteomes" id="UP000008810">
    <property type="component" value="Chromosome 1"/>
</dbReference>
<feature type="signal peptide" evidence="6">
    <location>
        <begin position="1"/>
        <end position="27"/>
    </location>
</feature>
<protein>
    <recommendedName>
        <fullName evidence="7">Gnk2-homologous domain-containing protein</fullName>
    </recommendedName>
</protein>
<dbReference type="Gene3D" id="3.30.430.20">
    <property type="entry name" value="Gnk2 domain, C-X8-C-X2-C motif"/>
    <property type="match status" value="2"/>
</dbReference>
<dbReference type="EMBL" id="CM000880">
    <property type="protein sequence ID" value="KQK22316.1"/>
    <property type="molecule type" value="Genomic_DNA"/>
</dbReference>
<dbReference type="Pfam" id="PF01657">
    <property type="entry name" value="Stress-antifung"/>
    <property type="match status" value="2"/>
</dbReference>
<keyword evidence="10" id="KW-1185">Reference proteome</keyword>
<evidence type="ECO:0000256" key="6">
    <source>
        <dbReference type="SAM" id="SignalP"/>
    </source>
</evidence>
<dbReference type="GeneID" id="100828960"/>
<evidence type="ECO:0000256" key="5">
    <source>
        <dbReference type="ARBA" id="ARBA00038515"/>
    </source>
</evidence>
<accession>I1H6W9</accession>
<feature type="domain" description="Gnk2-homologous" evidence="7">
    <location>
        <begin position="26"/>
        <end position="133"/>
    </location>
</feature>
<dbReference type="AlphaFoldDB" id="I1H6W9"/>
<keyword evidence="2" id="KW-0964">Secreted</keyword>
<evidence type="ECO:0000256" key="2">
    <source>
        <dbReference type="ARBA" id="ARBA00022525"/>
    </source>
</evidence>
<dbReference type="GO" id="GO:0005576">
    <property type="term" value="C:extracellular region"/>
    <property type="evidence" value="ECO:0007669"/>
    <property type="project" value="UniProtKB-SubCell"/>
</dbReference>
<evidence type="ECO:0000313" key="8">
    <source>
        <dbReference type="EMBL" id="KQK22316.1"/>
    </source>
</evidence>
<feature type="domain" description="Gnk2-homologous" evidence="7">
    <location>
        <begin position="140"/>
        <end position="246"/>
    </location>
</feature>
<evidence type="ECO:0000256" key="3">
    <source>
        <dbReference type="ARBA" id="ARBA00022729"/>
    </source>
</evidence>
<evidence type="ECO:0000313" key="10">
    <source>
        <dbReference type="Proteomes" id="UP000008810"/>
    </source>
</evidence>
<dbReference type="PANTHER" id="PTHR32411:SF55">
    <property type="entry name" value="CYSTEINE-RICH REPEAT SECRETORY PROTEIN 55"/>
    <property type="match status" value="1"/>
</dbReference>
<dbReference type="Gramene" id="KQK22316">
    <property type="protein sequence ID" value="KQK22316"/>
    <property type="gene ID" value="BRADI_1g66450v3"/>
</dbReference>
<dbReference type="InterPro" id="IPR050581">
    <property type="entry name" value="CRR_secretory_protein"/>
</dbReference>
<comment type="subcellular location">
    <subcellularLocation>
        <location evidence="1">Secreted</location>
    </subcellularLocation>
</comment>
<organism evidence="9">
    <name type="scientific">Brachypodium distachyon</name>
    <name type="common">Purple false brome</name>
    <name type="synonym">Trachynia distachya</name>
    <dbReference type="NCBI Taxonomy" id="15368"/>
    <lineage>
        <taxon>Eukaryota</taxon>
        <taxon>Viridiplantae</taxon>
        <taxon>Streptophyta</taxon>
        <taxon>Embryophyta</taxon>
        <taxon>Tracheophyta</taxon>
        <taxon>Spermatophyta</taxon>
        <taxon>Magnoliopsida</taxon>
        <taxon>Liliopsida</taxon>
        <taxon>Poales</taxon>
        <taxon>Poaceae</taxon>
        <taxon>BOP clade</taxon>
        <taxon>Pooideae</taxon>
        <taxon>Stipodae</taxon>
        <taxon>Brachypodieae</taxon>
        <taxon>Brachypodium</taxon>
    </lineage>
</organism>
<reference evidence="9" key="3">
    <citation type="submission" date="2018-08" db="UniProtKB">
        <authorList>
            <consortium name="EnsemblPlants"/>
        </authorList>
    </citation>
    <scope>IDENTIFICATION</scope>
    <source>
        <strain evidence="9">cv. Bd21</strain>
    </source>
</reference>